<dbReference type="AlphaFoldDB" id="A0A087U5J5"/>
<dbReference type="EMBL" id="KK118284">
    <property type="protein sequence ID" value="KFM72634.1"/>
    <property type="molecule type" value="Genomic_DNA"/>
</dbReference>
<evidence type="ECO:0000256" key="4">
    <source>
        <dbReference type="ARBA" id="ARBA00022833"/>
    </source>
</evidence>
<dbReference type="Pfam" id="PF05020">
    <property type="entry name" value="zf-NPL4"/>
    <property type="match status" value="1"/>
</dbReference>
<organism evidence="9 10">
    <name type="scientific">Stegodyphus mimosarum</name>
    <name type="common">African social velvet spider</name>
    <dbReference type="NCBI Taxonomy" id="407821"/>
    <lineage>
        <taxon>Eukaryota</taxon>
        <taxon>Metazoa</taxon>
        <taxon>Ecdysozoa</taxon>
        <taxon>Arthropoda</taxon>
        <taxon>Chelicerata</taxon>
        <taxon>Arachnida</taxon>
        <taxon>Araneae</taxon>
        <taxon>Araneomorphae</taxon>
        <taxon>Entelegynae</taxon>
        <taxon>Eresoidea</taxon>
        <taxon>Eresidae</taxon>
        <taxon>Stegodyphus</taxon>
    </lineage>
</organism>
<dbReference type="PROSITE" id="PS01358">
    <property type="entry name" value="ZF_RANBP2_1"/>
    <property type="match status" value="1"/>
</dbReference>
<evidence type="ECO:0000256" key="6">
    <source>
        <dbReference type="ARBA" id="ARBA00074519"/>
    </source>
</evidence>
<keyword evidence="2" id="KW-0479">Metal-binding</keyword>
<feature type="region of interest" description="Disordered" evidence="7">
    <location>
        <begin position="81"/>
        <end position="103"/>
    </location>
</feature>
<dbReference type="CDD" id="cd08061">
    <property type="entry name" value="MPN_NPL4"/>
    <property type="match status" value="1"/>
</dbReference>
<dbReference type="OrthoDB" id="10251089at2759"/>
<dbReference type="InterPro" id="IPR007716">
    <property type="entry name" value="NPL4_Zn-bd_put"/>
</dbReference>
<sequence>MLVAVQSPEGTKRIECKSSESMVSFMTKVQSAFELDSCFDCNLYKDRSRRQPLIVTERKRLSHYDIKHGDTVYLAFLSQKNEKPPSSSSNSSVHESSPKDSVSLADNRIDIPTNFVEDKVDTYLFKQNGCIQRDRDPKLCQHGAHGKCVHCVPVEPYNEDYLREQNIKHMSFHSYLRKLMGGIDKGKFAALENISCKIKSGCKEHPPWPQGICTKCQPNALTLNRQPYRHVDNVVFENPFLVERFLNYWRCTGNQRIGFLYGYYEPHKDVPLGIKATVTAIYEPPQNGSRDFLRLFPDQKAEIVDKIAEALGLVKVGWIFTDLIAEDLQKGTVKHIRNINSHFLSAQECIMAGYFQNKHPNPCKLSPDGYFGSKFVTVCFTGDANNHAHMEGYQVSNQCMALVRDSCLLPTLDAPELGYVRESSNEQYVPDVFYKVKDSYGNEIIQLARPLPIEYLLVDVPVSTPNEPQFTFYADASIKPFPVENRLDEHVQDFPHLVSYLRQFNSDQFLEAMSDFHLLIFIAAMDVLPLMDDMGPLLEAIKNKDRDLAINWSKSERWATVEHLLDAEGSSIPHTQPSEGPQIPGDSATAMWVCRHCTFLNQPQVSTCEMCGLPQ</sequence>
<accession>A0A087U5J5</accession>
<evidence type="ECO:0000256" key="7">
    <source>
        <dbReference type="SAM" id="MobiDB-lite"/>
    </source>
</evidence>
<gene>
    <name evidence="9" type="ORF">X975_10680</name>
</gene>
<dbReference type="Pfam" id="PF11543">
    <property type="entry name" value="UN_NPL4"/>
    <property type="match status" value="1"/>
</dbReference>
<dbReference type="Gene3D" id="2.30.30.380">
    <property type="entry name" value="Zn-finger domain of Sec23/24"/>
    <property type="match status" value="1"/>
</dbReference>
<dbReference type="GO" id="GO:0005634">
    <property type="term" value="C:nucleus"/>
    <property type="evidence" value="ECO:0007669"/>
    <property type="project" value="TreeGrafter"/>
</dbReference>
<dbReference type="SMART" id="SM00547">
    <property type="entry name" value="ZnF_RBZ"/>
    <property type="match status" value="1"/>
</dbReference>
<dbReference type="Pfam" id="PF05021">
    <property type="entry name" value="NPL4"/>
    <property type="match status" value="1"/>
</dbReference>
<dbReference type="InterPro" id="IPR007717">
    <property type="entry name" value="NPL4_C"/>
</dbReference>
<dbReference type="PIRSF" id="PIRSF010052">
    <property type="entry name" value="Polyub_prc_Npl4"/>
    <property type="match status" value="1"/>
</dbReference>
<evidence type="ECO:0000313" key="10">
    <source>
        <dbReference type="Proteomes" id="UP000054359"/>
    </source>
</evidence>
<proteinExistence type="inferred from homology"/>
<feature type="non-terminal residue" evidence="9">
    <location>
        <position position="615"/>
    </location>
</feature>
<dbReference type="PANTHER" id="PTHR12710">
    <property type="entry name" value="NUCLEAR PROTEIN LOCALIZATION 4"/>
    <property type="match status" value="1"/>
</dbReference>
<protein>
    <recommendedName>
        <fullName evidence="6">Nuclear protein localization protein 4 homolog</fullName>
    </recommendedName>
</protein>
<dbReference type="GO" id="GO:0031625">
    <property type="term" value="F:ubiquitin protein ligase binding"/>
    <property type="evidence" value="ECO:0007669"/>
    <property type="project" value="TreeGrafter"/>
</dbReference>
<dbReference type="FunFam" id="3.40.140.10:FF:000012">
    <property type="entry name" value="nuclear protein localization protein 4 homolog"/>
    <property type="match status" value="1"/>
</dbReference>
<evidence type="ECO:0000256" key="2">
    <source>
        <dbReference type="ARBA" id="ARBA00022723"/>
    </source>
</evidence>
<keyword evidence="3" id="KW-0863">Zinc-finger</keyword>
<dbReference type="InterPro" id="IPR016563">
    <property type="entry name" value="Npl4"/>
</dbReference>
<dbReference type="GO" id="GO:0008270">
    <property type="term" value="F:zinc ion binding"/>
    <property type="evidence" value="ECO:0007669"/>
    <property type="project" value="UniProtKB-KW"/>
</dbReference>
<evidence type="ECO:0000256" key="1">
    <source>
        <dbReference type="ARBA" id="ARBA00011025"/>
    </source>
</evidence>
<dbReference type="InterPro" id="IPR024682">
    <property type="entry name" value="Npl4_Ub-like_dom"/>
</dbReference>
<keyword evidence="4" id="KW-0862">Zinc</keyword>
<dbReference type="OMA" id="KWSRTGR"/>
<evidence type="ECO:0000256" key="5">
    <source>
        <dbReference type="ARBA" id="ARBA00060618"/>
    </source>
</evidence>
<dbReference type="GO" id="GO:0043130">
    <property type="term" value="F:ubiquitin binding"/>
    <property type="evidence" value="ECO:0007669"/>
    <property type="project" value="TreeGrafter"/>
</dbReference>
<evidence type="ECO:0000259" key="8">
    <source>
        <dbReference type="PROSITE" id="PS50249"/>
    </source>
</evidence>
<dbReference type="SUPFAM" id="SSF90209">
    <property type="entry name" value="Ran binding protein zinc finger-like"/>
    <property type="match status" value="1"/>
</dbReference>
<dbReference type="Proteomes" id="UP000054359">
    <property type="component" value="Unassembled WGS sequence"/>
</dbReference>
<keyword evidence="10" id="KW-1185">Reference proteome</keyword>
<comment type="similarity">
    <text evidence="1">Belongs to the NPL4 family.</text>
</comment>
<dbReference type="SUPFAM" id="SSF54236">
    <property type="entry name" value="Ubiquitin-like"/>
    <property type="match status" value="1"/>
</dbReference>
<dbReference type="InterPro" id="IPR037518">
    <property type="entry name" value="MPN"/>
</dbReference>
<dbReference type="InterPro" id="IPR036443">
    <property type="entry name" value="Znf_RanBP2_sf"/>
</dbReference>
<reference evidence="9 10" key="1">
    <citation type="submission" date="2013-11" db="EMBL/GenBank/DDBJ databases">
        <title>Genome sequencing of Stegodyphus mimosarum.</title>
        <authorList>
            <person name="Bechsgaard J."/>
        </authorList>
    </citation>
    <scope>NUCLEOTIDE SEQUENCE [LARGE SCALE GENOMIC DNA]</scope>
</reference>
<dbReference type="InterPro" id="IPR029071">
    <property type="entry name" value="Ubiquitin-like_domsf"/>
</dbReference>
<feature type="compositionally biased region" description="Low complexity" evidence="7">
    <location>
        <begin position="84"/>
        <end position="95"/>
    </location>
</feature>
<evidence type="ECO:0000313" key="9">
    <source>
        <dbReference type="EMBL" id="KFM72634.1"/>
    </source>
</evidence>
<feature type="domain" description="MPN" evidence="8">
    <location>
        <begin position="234"/>
        <end position="371"/>
    </location>
</feature>
<evidence type="ECO:0000256" key="3">
    <source>
        <dbReference type="ARBA" id="ARBA00022771"/>
    </source>
</evidence>
<comment type="pathway">
    <text evidence="5">Protein degradation; proteasomal ubiquitin-dependent pathway.</text>
</comment>
<name>A0A087U5J5_STEMI</name>
<dbReference type="PROSITE" id="PS50249">
    <property type="entry name" value="MPN"/>
    <property type="match status" value="1"/>
</dbReference>
<dbReference type="GO" id="GO:0006511">
    <property type="term" value="P:ubiquitin-dependent protein catabolic process"/>
    <property type="evidence" value="ECO:0007669"/>
    <property type="project" value="InterPro"/>
</dbReference>
<dbReference type="STRING" id="407821.A0A087U5J5"/>
<dbReference type="InterPro" id="IPR001876">
    <property type="entry name" value="Znf_RanBP2"/>
</dbReference>
<dbReference type="PANTHER" id="PTHR12710:SF0">
    <property type="entry name" value="NUCLEAR PROTEIN LOCALIZATION PROTEIN 4 HOMOLOG"/>
    <property type="match status" value="1"/>
</dbReference>
<dbReference type="Gene3D" id="3.10.20.90">
    <property type="entry name" value="Phosphatidylinositol 3-kinase Catalytic Subunit, Chain A, domain 1"/>
    <property type="match status" value="1"/>
</dbReference>